<dbReference type="EMBL" id="PRDL01000002">
    <property type="protein sequence ID" value="MBE8719110.1"/>
    <property type="molecule type" value="Genomic_DNA"/>
</dbReference>
<sequence>MKDIAIVSKAGGHSNNLPWGDVPVSSSSSVIKIPVSPNDIRLMERSGQNLVITTKTGETITLQGYFNATGDGGNHDIVFEDSNGKLWQAEYSSSTSSYAYKEIASISELLLISGNEASGAGWLWPLLGAAGVGVAISESSGGDGFVRLNKPLAPTNIAINDDGTAIVGRGEAGTTVIVRGANGNVIGQGTVGANGEFQVVLQPPQNNGETITVIIRDSAGQESDPVTITAPTGESEEQPGEEEQTAPDAPTQLAINDSGTTLTGLGEPDTLVQVRDAAGNVIGTGTVAADGTFTVTLQPPQTNGQTLSVTLTNSDNQTSPVATISAPIINDSDAPDAPTDLSVNANGTTLTGRGEPGTQVQVRDPAGNLIGTGAVVADGSFTVSLQPPQTDGQTLSVTLTNSNDQTSPAATVSAPSVDDEAPDAPTNLAVNASGNTLTGLGEPGTAVQVRGPNGNIIGTGTVAANGTFSVALLPPQSNGQLLSVTLTDSSNQTSLPATVNAPIVDNGGGDLAPNPPTNLAVSGDGTSLSGRGQPGTQVQVRNADGDLIGSGSVQNNGTFTVSLLPPQTEGQLLSVTLTNSLNLTSSAATVNAPDVDNGGGDVPDAATNLVVSPDGSSVSGNGEAGASVTITDPDGNEIGSGTVQPDGSFTVAIAPPQINGETLTVVLGNANGDSDPATVVAPNVDAGDDVPAPATGLVVSPDGSSVSGNGEAGASVTITDPDGNDIGSGTVQPDGSFTVAIAPPQINGETLTVVLGNANGDSDPATVVAPNVDAGDDVPAPATGLVVSPDGSSVSGNGEAGATVTITDPDGNEIGSGTVQPDGSFTVAIAPPQINGETLTVVLGNANGDSDPATVVAPNVDAGDDVPAPATGLVVSPDGSSVSGNGEAGASVTITDPDGNEIGSGTVQPDGSFTVAIAPPQINGETLTVVLGNANGDSDPATVVAPNVDAGDDVPAPATGLVVSPDGSSVSGNGEAGASVTITDPDGNEIGSGTVQ</sequence>
<dbReference type="InterPro" id="IPR048051">
    <property type="entry name" value="BapA-like_prefix-like"/>
</dbReference>
<dbReference type="NCBIfam" id="NF033677">
    <property type="entry name" value="biofilm_BapA_N"/>
    <property type="match status" value="1"/>
</dbReference>
<feature type="domain" description="Bacterial Ig" evidence="2">
    <location>
        <begin position="512"/>
        <end position="594"/>
    </location>
</feature>
<dbReference type="Pfam" id="PF22783">
    <property type="entry name" value="BapA_N"/>
    <property type="match status" value="1"/>
</dbReference>
<feature type="compositionally biased region" description="Polar residues" evidence="1">
    <location>
        <begin position="220"/>
        <end position="230"/>
    </location>
</feature>
<gene>
    <name evidence="4" type="ORF">C4F51_18180</name>
</gene>
<protein>
    <submittedName>
        <fullName evidence="4">Ig-like domain repeat protein</fullName>
    </submittedName>
</protein>
<feature type="non-terminal residue" evidence="4">
    <location>
        <position position="996"/>
    </location>
</feature>
<evidence type="ECO:0000259" key="2">
    <source>
        <dbReference type="Pfam" id="PF17936"/>
    </source>
</evidence>
<feature type="domain" description="Bacterial Ig" evidence="2">
    <location>
        <begin position="779"/>
        <end position="858"/>
    </location>
</feature>
<evidence type="ECO:0000259" key="3">
    <source>
        <dbReference type="Pfam" id="PF22783"/>
    </source>
</evidence>
<dbReference type="Gene3D" id="2.60.40.10">
    <property type="entry name" value="Immunoglobulins"/>
    <property type="match status" value="9"/>
</dbReference>
<organism evidence="4 5">
    <name type="scientific">Cellvibrio polysaccharolyticus</name>
    <dbReference type="NCBI Taxonomy" id="2082724"/>
    <lineage>
        <taxon>Bacteria</taxon>
        <taxon>Pseudomonadati</taxon>
        <taxon>Pseudomonadota</taxon>
        <taxon>Gammaproteobacteria</taxon>
        <taxon>Cellvibrionales</taxon>
        <taxon>Cellvibrionaceae</taxon>
        <taxon>Cellvibrio</taxon>
    </lineage>
</organism>
<feature type="domain" description="Bacterial Ig" evidence="2">
    <location>
        <begin position="246"/>
        <end position="327"/>
    </location>
</feature>
<feature type="region of interest" description="Disordered" evidence="1">
    <location>
        <begin position="948"/>
        <end position="996"/>
    </location>
</feature>
<dbReference type="InterPro" id="IPR017868">
    <property type="entry name" value="Filamin/ABP280_repeat-like"/>
</dbReference>
<feature type="domain" description="Bacterial Ig" evidence="2">
    <location>
        <begin position="151"/>
        <end position="231"/>
    </location>
</feature>
<evidence type="ECO:0000256" key="1">
    <source>
        <dbReference type="SAM" id="MobiDB-lite"/>
    </source>
</evidence>
<reference evidence="4" key="1">
    <citation type="submission" date="2018-07" db="EMBL/GenBank/DDBJ databases">
        <title>Genome assembly of strain Ka43.</title>
        <authorList>
            <person name="Kukolya J."/>
            <person name="Nagy I."/>
            <person name="Horvath B."/>
            <person name="Toth A."/>
        </authorList>
    </citation>
    <scope>NUCLEOTIDE SEQUENCE</scope>
    <source>
        <strain evidence="4">KB43</strain>
    </source>
</reference>
<dbReference type="PROSITE" id="PS50194">
    <property type="entry name" value="FILAMIN_REPEAT"/>
    <property type="match status" value="4"/>
</dbReference>
<keyword evidence="5" id="KW-1185">Reference proteome</keyword>
<dbReference type="NCBIfam" id="NF033510">
    <property type="entry name" value="Ca_tandemer"/>
    <property type="match status" value="9"/>
</dbReference>
<feature type="domain" description="Bacterial Ig" evidence="2">
    <location>
        <begin position="603"/>
        <end position="682"/>
    </location>
</feature>
<feature type="domain" description="Bacterial Ig" evidence="2">
    <location>
        <begin position="691"/>
        <end position="770"/>
    </location>
</feature>
<dbReference type="Proteomes" id="UP000652567">
    <property type="component" value="Unassembled WGS sequence"/>
</dbReference>
<feature type="compositionally biased region" description="Polar residues" evidence="1">
    <location>
        <begin position="400"/>
        <end position="414"/>
    </location>
</feature>
<dbReference type="AlphaFoldDB" id="A0A928V5F1"/>
<comment type="caution">
    <text evidence="4">The sequence shown here is derived from an EMBL/GenBank/DDBJ whole genome shotgun (WGS) entry which is preliminary data.</text>
</comment>
<evidence type="ECO:0000313" key="4">
    <source>
        <dbReference type="EMBL" id="MBE8719110.1"/>
    </source>
</evidence>
<dbReference type="InterPro" id="IPR013783">
    <property type="entry name" value="Ig-like_fold"/>
</dbReference>
<evidence type="ECO:0000313" key="5">
    <source>
        <dbReference type="Proteomes" id="UP000652567"/>
    </source>
</evidence>
<proteinExistence type="predicted"/>
<feature type="domain" description="Biofilm-associated protein BapA-like prefix-like" evidence="3">
    <location>
        <begin position="1"/>
        <end position="122"/>
    </location>
</feature>
<dbReference type="InterPro" id="IPR041498">
    <property type="entry name" value="Big_6"/>
</dbReference>
<feature type="domain" description="Bacterial Ig" evidence="2">
    <location>
        <begin position="334"/>
        <end position="415"/>
    </location>
</feature>
<feature type="domain" description="Bacterial Ig" evidence="2">
    <location>
        <begin position="955"/>
        <end position="995"/>
    </location>
</feature>
<dbReference type="RefSeq" id="WP_193912669.1">
    <property type="nucleotide sequence ID" value="NZ_PRDL01000002.1"/>
</dbReference>
<feature type="region of interest" description="Disordered" evidence="1">
    <location>
        <begin position="400"/>
        <end position="422"/>
    </location>
</feature>
<feature type="region of interest" description="Disordered" evidence="1">
    <location>
        <begin position="613"/>
        <end position="641"/>
    </location>
</feature>
<feature type="domain" description="Bacterial Ig" evidence="2">
    <location>
        <begin position="867"/>
        <end position="946"/>
    </location>
</feature>
<accession>A0A928V5F1</accession>
<feature type="compositionally biased region" description="Acidic residues" evidence="1">
    <location>
        <begin position="234"/>
        <end position="245"/>
    </location>
</feature>
<dbReference type="Pfam" id="PF17936">
    <property type="entry name" value="Big_6"/>
    <property type="match status" value="10"/>
</dbReference>
<feature type="domain" description="Bacterial Ig" evidence="2">
    <location>
        <begin position="421"/>
        <end position="502"/>
    </location>
</feature>
<name>A0A928V5F1_9GAMM</name>
<feature type="region of interest" description="Disordered" evidence="1">
    <location>
        <begin position="218"/>
        <end position="252"/>
    </location>
</feature>